<organism evidence="1 2">
    <name type="scientific">Ilumatobacter fluminis</name>
    <dbReference type="NCBI Taxonomy" id="467091"/>
    <lineage>
        <taxon>Bacteria</taxon>
        <taxon>Bacillati</taxon>
        <taxon>Actinomycetota</taxon>
        <taxon>Acidimicrobiia</taxon>
        <taxon>Acidimicrobiales</taxon>
        <taxon>Ilumatobacteraceae</taxon>
        <taxon>Ilumatobacter</taxon>
    </lineage>
</organism>
<gene>
    <name evidence="1" type="ORF">BDK89_1597</name>
</gene>
<dbReference type="EMBL" id="SOAU01000001">
    <property type="protein sequence ID" value="TDT16015.1"/>
    <property type="molecule type" value="Genomic_DNA"/>
</dbReference>
<dbReference type="Proteomes" id="UP000294558">
    <property type="component" value="Unassembled WGS sequence"/>
</dbReference>
<dbReference type="OrthoDB" id="4728888at2"/>
<evidence type="ECO:0000313" key="2">
    <source>
        <dbReference type="Proteomes" id="UP000294558"/>
    </source>
</evidence>
<comment type="caution">
    <text evidence="1">The sequence shown here is derived from an EMBL/GenBank/DDBJ whole genome shotgun (WGS) entry which is preliminary data.</text>
</comment>
<dbReference type="AlphaFoldDB" id="A0A4R7HY52"/>
<protein>
    <submittedName>
        <fullName evidence="1">Uncharacterized protein</fullName>
    </submittedName>
</protein>
<evidence type="ECO:0000313" key="1">
    <source>
        <dbReference type="EMBL" id="TDT16015.1"/>
    </source>
</evidence>
<sequence length="126" mass="13450">MSGKRFGISYGSFNRALLTVLGMGPERSHVTVSDDTVTVRMGWAFRSDIPRSAVTSARLDDDKIWGWGVHGWGAKWLVNGSSSGVVRLDLDPAVPSKVGPFGVGLRVLRVSVEEPNALVAQLAADG</sequence>
<reference evidence="1 2" key="1">
    <citation type="submission" date="2019-03" db="EMBL/GenBank/DDBJ databases">
        <title>Sequencing the genomes of 1000 actinobacteria strains.</title>
        <authorList>
            <person name="Klenk H.-P."/>
        </authorList>
    </citation>
    <scope>NUCLEOTIDE SEQUENCE [LARGE SCALE GENOMIC DNA]</scope>
    <source>
        <strain evidence="1 2">DSM 18936</strain>
    </source>
</reference>
<dbReference type="RefSeq" id="WP_133868418.1">
    <property type="nucleotide sequence ID" value="NZ_SOAU01000001.1"/>
</dbReference>
<accession>A0A4R7HY52</accession>
<name>A0A4R7HY52_9ACTN</name>
<keyword evidence="2" id="KW-1185">Reference proteome</keyword>
<proteinExistence type="predicted"/>